<accession>A0A0F9BNE8</accession>
<dbReference type="InterPro" id="IPR032466">
    <property type="entry name" value="Metal_Hydrolase"/>
</dbReference>
<name>A0A0F9BNE8_9ZZZZ</name>
<evidence type="ECO:0000313" key="1">
    <source>
        <dbReference type="EMBL" id="KKK85871.1"/>
    </source>
</evidence>
<proteinExistence type="predicted"/>
<reference evidence="1" key="1">
    <citation type="journal article" date="2015" name="Nature">
        <title>Complex archaea that bridge the gap between prokaryotes and eukaryotes.</title>
        <authorList>
            <person name="Spang A."/>
            <person name="Saw J.H."/>
            <person name="Jorgensen S.L."/>
            <person name="Zaremba-Niedzwiedzka K."/>
            <person name="Martijn J."/>
            <person name="Lind A.E."/>
            <person name="van Eijk R."/>
            <person name="Schleper C."/>
            <person name="Guy L."/>
            <person name="Ettema T.J."/>
        </authorList>
    </citation>
    <scope>NUCLEOTIDE SEQUENCE</scope>
</reference>
<dbReference type="AlphaFoldDB" id="A0A0F9BNE8"/>
<protein>
    <recommendedName>
        <fullName evidence="2">Amidohydrolase-related domain-containing protein</fullName>
    </recommendedName>
</protein>
<feature type="non-terminal residue" evidence="1">
    <location>
        <position position="240"/>
    </location>
</feature>
<dbReference type="EMBL" id="LAZR01051109">
    <property type="protein sequence ID" value="KKK85871.1"/>
    <property type="molecule type" value="Genomic_DNA"/>
</dbReference>
<evidence type="ECO:0008006" key="2">
    <source>
        <dbReference type="Google" id="ProtNLM"/>
    </source>
</evidence>
<comment type="caution">
    <text evidence="1">The sequence shown here is derived from an EMBL/GenBank/DDBJ whole genome shotgun (WGS) entry which is preliminary data.</text>
</comment>
<dbReference type="SUPFAM" id="SSF51556">
    <property type="entry name" value="Metallo-dependent hydrolases"/>
    <property type="match status" value="1"/>
</dbReference>
<sequence length="240" mass="26032">MKIDPKTGKRVSPEEAKKLVAEMAALGVDGIKAHVVLSSEVYLAIVEAAAQHNLPFDGHVPIDHNIRNSDRVCAEADCWKDFRTMGVPALTHVEELVKMGEWSDGIKYLLTEEAIRQIAQDAAKDGMSVTTSVYLMRSIAAQAADLEGLLAGMPELKYVHPGVFDGMKWGPNESGANWYSELGAYPWYPNYLASIEKMLLALNESGVLLMSGTDVPMAVIVSGFSLHNELATMADVGLSP</sequence>
<organism evidence="1">
    <name type="scientific">marine sediment metagenome</name>
    <dbReference type="NCBI Taxonomy" id="412755"/>
    <lineage>
        <taxon>unclassified sequences</taxon>
        <taxon>metagenomes</taxon>
        <taxon>ecological metagenomes</taxon>
    </lineage>
</organism>
<gene>
    <name evidence="1" type="ORF">LCGC14_2768920</name>
</gene>